<evidence type="ECO:0000259" key="12">
    <source>
        <dbReference type="Pfam" id="PF00288"/>
    </source>
</evidence>
<dbReference type="PIRSF" id="PIRSF000676">
    <property type="entry name" value="Homoser_kin"/>
    <property type="match status" value="1"/>
</dbReference>
<evidence type="ECO:0000256" key="6">
    <source>
        <dbReference type="ARBA" id="ARBA00022679"/>
    </source>
</evidence>
<dbReference type="Gene3D" id="3.30.70.890">
    <property type="entry name" value="GHMP kinase, C-terminal domain"/>
    <property type="match status" value="1"/>
</dbReference>
<evidence type="ECO:0000313" key="15">
    <source>
        <dbReference type="Proteomes" id="UP000265703"/>
    </source>
</evidence>
<keyword evidence="15" id="KW-1185">Reference proteome</keyword>
<reference evidence="14 15" key="1">
    <citation type="submission" date="2018-06" db="EMBL/GenBank/DDBJ databases">
        <title>Comparative genomics reveals the genomic features of Rhizophagus irregularis, R. cerebriforme, R. diaphanum and Gigaspora rosea, and their symbiotic lifestyle signature.</title>
        <authorList>
            <person name="Morin E."/>
            <person name="San Clemente H."/>
            <person name="Chen E.C.H."/>
            <person name="De La Providencia I."/>
            <person name="Hainaut M."/>
            <person name="Kuo A."/>
            <person name="Kohler A."/>
            <person name="Murat C."/>
            <person name="Tang N."/>
            <person name="Roy S."/>
            <person name="Loubradou J."/>
            <person name="Henrissat B."/>
            <person name="Grigoriev I.V."/>
            <person name="Corradi N."/>
            <person name="Roux C."/>
            <person name="Martin F.M."/>
        </authorList>
    </citation>
    <scope>NUCLEOTIDE SEQUENCE [LARGE SCALE GENOMIC DNA]</scope>
    <source>
        <strain evidence="14 15">DAOM 227022</strain>
    </source>
</reference>
<proteinExistence type="inferred from homology"/>
<dbReference type="InterPro" id="IPR014721">
    <property type="entry name" value="Ribsml_uS5_D2-typ_fold_subgr"/>
</dbReference>
<dbReference type="EC" id="2.7.1.39" evidence="3"/>
<feature type="domain" description="GHMP kinase C-terminal" evidence="13">
    <location>
        <begin position="268"/>
        <end position="321"/>
    </location>
</feature>
<dbReference type="Gene3D" id="3.30.230.10">
    <property type="match status" value="1"/>
</dbReference>
<dbReference type="PANTHER" id="PTHR20861">
    <property type="entry name" value="HOMOSERINE/4-DIPHOSPHOCYTIDYL-2-C-METHYL-D-ERYTHRITOL KINASE"/>
    <property type="match status" value="1"/>
</dbReference>
<dbReference type="UniPathway" id="UPA00050">
    <property type="reaction ID" value="UER00064"/>
</dbReference>
<keyword evidence="7" id="KW-0791">Threonine biosynthesis</keyword>
<comment type="pathway">
    <text evidence="1">Amino-acid biosynthesis; L-threonine biosynthesis; L-threonine from L-aspartate: step 4/5.</text>
</comment>
<dbReference type="OrthoDB" id="195231at2759"/>
<keyword evidence="5" id="KW-0028">Amino-acid biosynthesis</keyword>
<evidence type="ECO:0000259" key="13">
    <source>
        <dbReference type="Pfam" id="PF08544"/>
    </source>
</evidence>
<dbReference type="SUPFAM" id="SSF55060">
    <property type="entry name" value="GHMP Kinase, C-terminal domain"/>
    <property type="match status" value="1"/>
</dbReference>
<dbReference type="STRING" id="658196.A0A397TDU1"/>
<evidence type="ECO:0000256" key="11">
    <source>
        <dbReference type="ARBA" id="ARBA00049913"/>
    </source>
</evidence>
<keyword evidence="9 14" id="KW-0418">Kinase</keyword>
<evidence type="ECO:0000256" key="5">
    <source>
        <dbReference type="ARBA" id="ARBA00022605"/>
    </source>
</evidence>
<evidence type="ECO:0000256" key="3">
    <source>
        <dbReference type="ARBA" id="ARBA00012078"/>
    </source>
</evidence>
<dbReference type="NCBIfam" id="TIGR00191">
    <property type="entry name" value="thrB"/>
    <property type="match status" value="1"/>
</dbReference>
<evidence type="ECO:0000256" key="4">
    <source>
        <dbReference type="ARBA" id="ARBA00017858"/>
    </source>
</evidence>
<dbReference type="Proteomes" id="UP000265703">
    <property type="component" value="Unassembled WGS sequence"/>
</dbReference>
<dbReference type="PRINTS" id="PR00958">
    <property type="entry name" value="HOMSERKINASE"/>
</dbReference>
<comment type="caution">
    <text evidence="14">The sequence shown here is derived from an EMBL/GenBank/DDBJ whole genome shotgun (WGS) entry which is preliminary data.</text>
</comment>
<evidence type="ECO:0000256" key="1">
    <source>
        <dbReference type="ARBA" id="ARBA00005015"/>
    </source>
</evidence>
<dbReference type="InterPro" id="IPR000870">
    <property type="entry name" value="Homoserine_kinase"/>
</dbReference>
<evidence type="ECO:0000313" key="14">
    <source>
        <dbReference type="EMBL" id="RIA94497.1"/>
    </source>
</evidence>
<feature type="domain" description="GHMP kinase N-terminal" evidence="12">
    <location>
        <begin position="74"/>
        <end position="158"/>
    </location>
</feature>
<keyword evidence="10" id="KW-0067">ATP-binding</keyword>
<keyword evidence="8" id="KW-0547">Nucleotide-binding</keyword>
<comment type="catalytic activity">
    <reaction evidence="11">
        <text>L-homoserine + ATP = O-phospho-L-homoserine + ADP + H(+)</text>
        <dbReference type="Rhea" id="RHEA:13985"/>
        <dbReference type="ChEBI" id="CHEBI:15378"/>
        <dbReference type="ChEBI" id="CHEBI:30616"/>
        <dbReference type="ChEBI" id="CHEBI:57476"/>
        <dbReference type="ChEBI" id="CHEBI:57590"/>
        <dbReference type="ChEBI" id="CHEBI:456216"/>
        <dbReference type="EC" id="2.7.1.39"/>
    </reaction>
    <physiologicalReaction direction="left-to-right" evidence="11">
        <dbReference type="Rhea" id="RHEA:13986"/>
    </physiologicalReaction>
</comment>
<dbReference type="InterPro" id="IPR006204">
    <property type="entry name" value="GHMP_kinase_N_dom"/>
</dbReference>
<dbReference type="PANTHER" id="PTHR20861:SF1">
    <property type="entry name" value="HOMOSERINE KINASE"/>
    <property type="match status" value="1"/>
</dbReference>
<dbReference type="Pfam" id="PF08544">
    <property type="entry name" value="GHMP_kinases_C"/>
    <property type="match status" value="1"/>
</dbReference>
<dbReference type="SUPFAM" id="SSF54211">
    <property type="entry name" value="Ribosomal protein S5 domain 2-like"/>
    <property type="match status" value="1"/>
</dbReference>
<dbReference type="HAMAP" id="MF_00384">
    <property type="entry name" value="Homoser_kinase"/>
    <property type="match status" value="1"/>
</dbReference>
<dbReference type="GO" id="GO:0004413">
    <property type="term" value="F:homoserine kinase activity"/>
    <property type="evidence" value="ECO:0007669"/>
    <property type="project" value="UniProtKB-EC"/>
</dbReference>
<accession>A0A397TDU1</accession>
<protein>
    <recommendedName>
        <fullName evidence="4">Homoserine kinase</fullName>
        <ecNumber evidence="3">2.7.1.39</ecNumber>
    </recommendedName>
</protein>
<dbReference type="InterPro" id="IPR020568">
    <property type="entry name" value="Ribosomal_Su5_D2-typ_SF"/>
</dbReference>
<dbReference type="InterPro" id="IPR036554">
    <property type="entry name" value="GHMP_kinase_C_sf"/>
</dbReference>
<dbReference type="AlphaFoldDB" id="A0A397TDU1"/>
<comment type="similarity">
    <text evidence="2">Belongs to the GHMP kinase family. Homoserine kinase subfamily.</text>
</comment>
<dbReference type="PROSITE" id="PS00627">
    <property type="entry name" value="GHMP_KINASES_ATP"/>
    <property type="match status" value="1"/>
</dbReference>
<evidence type="ECO:0000256" key="2">
    <source>
        <dbReference type="ARBA" id="ARBA00007370"/>
    </source>
</evidence>
<dbReference type="EMBL" id="QKYT01000080">
    <property type="protein sequence ID" value="RIA94497.1"/>
    <property type="molecule type" value="Genomic_DNA"/>
</dbReference>
<name>A0A397TDU1_9GLOM</name>
<gene>
    <name evidence="14" type="ORF">C1645_734789</name>
</gene>
<dbReference type="InterPro" id="IPR006203">
    <property type="entry name" value="GHMP_knse_ATP-bd_CS"/>
</dbReference>
<keyword evidence="6" id="KW-0808">Transferase</keyword>
<dbReference type="InterPro" id="IPR013750">
    <property type="entry name" value="GHMP_kinase_C_dom"/>
</dbReference>
<sequence>MSYPRKLKITVPCSSSNIGPGFDVLGVTLSLYLTLTIQILPKYSNDNKTNFNEDIKLSYSGEGSSHVSLSTSQNLITKTALYVLASNNIHGFPSPMIIHVDNEIPFGRGLGSSGAAVVAGVILGDVAGNLGLTSDRLLDYCLMIERHPDNVTAALMGGFIASYLRELDPKDIEAPVIPHSETLGDGTTANETAVEESIPIVPKGIGHYIKLNWAKEIKAITIIPQFEIATATARSVLPLSYERQDVVFNLQRLAVLTTALSQSPPDADLIFQAMQDKVHQPYRMELVPGLSEILSSVNPKTHPGLLGICLSGAGPTILALAINNFDLIADTITKALKRKRDTQVIVKTLDVVDKGAQVIELTDNSQS</sequence>
<evidence type="ECO:0000256" key="9">
    <source>
        <dbReference type="ARBA" id="ARBA00022777"/>
    </source>
</evidence>
<organism evidence="14 15">
    <name type="scientific">Glomus cerebriforme</name>
    <dbReference type="NCBI Taxonomy" id="658196"/>
    <lineage>
        <taxon>Eukaryota</taxon>
        <taxon>Fungi</taxon>
        <taxon>Fungi incertae sedis</taxon>
        <taxon>Mucoromycota</taxon>
        <taxon>Glomeromycotina</taxon>
        <taxon>Glomeromycetes</taxon>
        <taxon>Glomerales</taxon>
        <taxon>Glomeraceae</taxon>
        <taxon>Glomus</taxon>
    </lineage>
</organism>
<evidence type="ECO:0000256" key="8">
    <source>
        <dbReference type="ARBA" id="ARBA00022741"/>
    </source>
</evidence>
<dbReference type="GO" id="GO:0005524">
    <property type="term" value="F:ATP binding"/>
    <property type="evidence" value="ECO:0007669"/>
    <property type="project" value="UniProtKB-KW"/>
</dbReference>
<evidence type="ECO:0000256" key="10">
    <source>
        <dbReference type="ARBA" id="ARBA00022840"/>
    </source>
</evidence>
<dbReference type="GO" id="GO:0009088">
    <property type="term" value="P:threonine biosynthetic process"/>
    <property type="evidence" value="ECO:0007669"/>
    <property type="project" value="UniProtKB-UniPathway"/>
</dbReference>
<dbReference type="Pfam" id="PF00288">
    <property type="entry name" value="GHMP_kinases_N"/>
    <property type="match status" value="1"/>
</dbReference>
<evidence type="ECO:0000256" key="7">
    <source>
        <dbReference type="ARBA" id="ARBA00022697"/>
    </source>
</evidence>